<evidence type="ECO:0000313" key="1">
    <source>
        <dbReference type="EMBL" id="CAK9019391.1"/>
    </source>
</evidence>
<reference evidence="1 2" key="1">
    <citation type="submission" date="2024-02" db="EMBL/GenBank/DDBJ databases">
        <authorList>
            <person name="Chen Y."/>
            <person name="Shah S."/>
            <person name="Dougan E. K."/>
            <person name="Thang M."/>
            <person name="Chan C."/>
        </authorList>
    </citation>
    <scope>NUCLEOTIDE SEQUENCE [LARGE SCALE GENOMIC DNA]</scope>
</reference>
<gene>
    <name evidence="1" type="ORF">CCMP2556_LOCUS13646</name>
</gene>
<keyword evidence="2" id="KW-1185">Reference proteome</keyword>
<protein>
    <recommendedName>
        <fullName evidence="3">Beta-galactosidase</fullName>
    </recommendedName>
</protein>
<comment type="caution">
    <text evidence="1">The sequence shown here is derived from an EMBL/GenBank/DDBJ whole genome shotgun (WGS) entry which is preliminary data.</text>
</comment>
<proteinExistence type="predicted"/>
<dbReference type="Proteomes" id="UP001642484">
    <property type="component" value="Unassembled WGS sequence"/>
</dbReference>
<sequence>MWLAWVGSLSWYDVCFFKPYAARDSMKLFRPQRALWTVWPLLCSLHSLGDAAKIRVDQTVIHTEEDNEPQCGALTKDGGISPNVNDFTSKKRMEAAGWSWSKYTEHSWKPKTYSKNVPPGSYWGFVSGGPVMELSLTLKGKGTLLITFGNQCCGNTQVKLNGKSLAKAYAKEISHYKEIHFNDGDTLTFGEYNTAVLIISEVHFVCGAHVEKFANLDCEGSNVNDFSSIDAMNVAGWRFKGFNEKKYRFKPGGQFGKGVPPGSYWGFKGHNPALEAFLTLRGQGHFFLSFGNAWKGGKVKVFKNNELQATAGPKSYHQITRSFVDGDELKLGEYNTAILVIAKLWISCEERIEAKCGARTPLGLTTNNVNNFQSRRTMEMAGWTFKNWQDADFKHKNYKKGVPGGSYWGFHGGDKALEMSLILKGSGRIALWYGKQIKHGSVEVMINDKRQDQIKKGKKVLNKYLELSFKDGDVLKIGEYATSVTILTKVVFDCAPEIPAPSSQCTAEKNLNNFGSVKKMKANGWVFNAKKLNFKNKRYGTGVPAGSFWGFRGGKPALEMSTTLKGSGKLLVVYGNQHNGGVVKVFLNDEQIGIAGRRKLYQYVETPFKDGDVLKLGEYNTAVMVVTRVLIDCALSSAPSGKAWCRGTLSGTAEKGGCNDKLENCANHYISTSTEGLYLQCGPSGLNCLAIGPACEPVPTL</sequence>
<name>A0ABP0JY37_9DINO</name>
<accession>A0ABP0JY37</accession>
<organism evidence="1 2">
    <name type="scientific">Durusdinium trenchii</name>
    <dbReference type="NCBI Taxonomy" id="1381693"/>
    <lineage>
        <taxon>Eukaryota</taxon>
        <taxon>Sar</taxon>
        <taxon>Alveolata</taxon>
        <taxon>Dinophyceae</taxon>
        <taxon>Suessiales</taxon>
        <taxon>Symbiodiniaceae</taxon>
        <taxon>Durusdinium</taxon>
    </lineage>
</organism>
<evidence type="ECO:0008006" key="3">
    <source>
        <dbReference type="Google" id="ProtNLM"/>
    </source>
</evidence>
<evidence type="ECO:0000313" key="2">
    <source>
        <dbReference type="Proteomes" id="UP001642484"/>
    </source>
</evidence>
<dbReference type="EMBL" id="CAXAMN010006836">
    <property type="protein sequence ID" value="CAK9019391.1"/>
    <property type="molecule type" value="Genomic_DNA"/>
</dbReference>